<dbReference type="AlphaFoldDB" id="A0A7J7TTL5"/>
<organism evidence="2 3">
    <name type="scientific">Myotis myotis</name>
    <name type="common">Greater mouse-eared bat</name>
    <name type="synonym">Vespertilio myotis</name>
    <dbReference type="NCBI Taxonomy" id="51298"/>
    <lineage>
        <taxon>Eukaryota</taxon>
        <taxon>Metazoa</taxon>
        <taxon>Chordata</taxon>
        <taxon>Craniata</taxon>
        <taxon>Vertebrata</taxon>
        <taxon>Euteleostomi</taxon>
        <taxon>Mammalia</taxon>
        <taxon>Eutheria</taxon>
        <taxon>Laurasiatheria</taxon>
        <taxon>Chiroptera</taxon>
        <taxon>Yangochiroptera</taxon>
        <taxon>Vespertilionidae</taxon>
        <taxon>Myotis</taxon>
    </lineage>
</organism>
<keyword evidence="3" id="KW-1185">Reference proteome</keyword>
<evidence type="ECO:0000256" key="1">
    <source>
        <dbReference type="SAM" id="MobiDB-lite"/>
    </source>
</evidence>
<protein>
    <submittedName>
        <fullName evidence="2">Uncharacterized protein</fullName>
    </submittedName>
</protein>
<feature type="region of interest" description="Disordered" evidence="1">
    <location>
        <begin position="79"/>
        <end position="112"/>
    </location>
</feature>
<dbReference type="EMBL" id="JABWUV010000015">
    <property type="protein sequence ID" value="KAF6303944.1"/>
    <property type="molecule type" value="Genomic_DNA"/>
</dbReference>
<reference evidence="2 3" key="1">
    <citation type="journal article" date="2020" name="Nature">
        <title>Six reference-quality genomes reveal evolution of bat adaptations.</title>
        <authorList>
            <person name="Jebb D."/>
            <person name="Huang Z."/>
            <person name="Pippel M."/>
            <person name="Hughes G.M."/>
            <person name="Lavrichenko K."/>
            <person name="Devanna P."/>
            <person name="Winkler S."/>
            <person name="Jermiin L.S."/>
            <person name="Skirmuntt E.C."/>
            <person name="Katzourakis A."/>
            <person name="Burkitt-Gray L."/>
            <person name="Ray D.A."/>
            <person name="Sullivan K.A.M."/>
            <person name="Roscito J.G."/>
            <person name="Kirilenko B.M."/>
            <person name="Davalos L.M."/>
            <person name="Corthals A.P."/>
            <person name="Power M.L."/>
            <person name="Jones G."/>
            <person name="Ransome R.D."/>
            <person name="Dechmann D.K.N."/>
            <person name="Locatelli A.G."/>
            <person name="Puechmaille S.J."/>
            <person name="Fedrigo O."/>
            <person name="Jarvis E.D."/>
            <person name="Hiller M."/>
            <person name="Vernes S.C."/>
            <person name="Myers E.W."/>
            <person name="Teeling E.C."/>
        </authorList>
    </citation>
    <scope>NUCLEOTIDE SEQUENCE [LARGE SCALE GENOMIC DNA]</scope>
    <source>
        <strain evidence="2">MMyoMyo1</strain>
        <tissue evidence="2">Flight muscle</tissue>
    </source>
</reference>
<sequence length="152" mass="16508">MMGPMGGRQEVFWGSLVGAPHLREVGPNVELRTGFPLVRATEASSPKPAWPGGGKHCCLSKRPLRLTWTQHMVAGSGMHSEVTAAEPKNCLPGDPWRETEEGPDSRGGLPRTRRAGWLLSSSVLEQLPHHICLQSGHQQTCPSFLDEGISPK</sequence>
<name>A0A7J7TTL5_MYOMY</name>
<accession>A0A7J7TTL5</accession>
<evidence type="ECO:0000313" key="3">
    <source>
        <dbReference type="Proteomes" id="UP000527355"/>
    </source>
</evidence>
<feature type="compositionally biased region" description="Basic and acidic residues" evidence="1">
    <location>
        <begin position="95"/>
        <end position="104"/>
    </location>
</feature>
<comment type="caution">
    <text evidence="2">The sequence shown here is derived from an EMBL/GenBank/DDBJ whole genome shotgun (WGS) entry which is preliminary data.</text>
</comment>
<gene>
    <name evidence="2" type="ORF">mMyoMyo1_008927</name>
</gene>
<dbReference type="Proteomes" id="UP000527355">
    <property type="component" value="Unassembled WGS sequence"/>
</dbReference>
<evidence type="ECO:0000313" key="2">
    <source>
        <dbReference type="EMBL" id="KAF6303944.1"/>
    </source>
</evidence>
<proteinExistence type="predicted"/>